<keyword evidence="5" id="KW-1185">Reference proteome</keyword>
<evidence type="ECO:0000313" key="5">
    <source>
        <dbReference type="Proteomes" id="UP001210211"/>
    </source>
</evidence>
<dbReference type="Proteomes" id="UP001210211">
    <property type="component" value="Unassembled WGS sequence"/>
</dbReference>
<accession>A0AAD5ZL82</accession>
<dbReference type="GO" id="GO:0004672">
    <property type="term" value="F:protein kinase activity"/>
    <property type="evidence" value="ECO:0007669"/>
    <property type="project" value="InterPro"/>
</dbReference>
<dbReference type="Gene3D" id="1.10.510.10">
    <property type="entry name" value="Transferase(Phosphotransferase) domain 1"/>
    <property type="match status" value="1"/>
</dbReference>
<keyword evidence="1" id="KW-1133">Transmembrane helix</keyword>
<evidence type="ECO:0000313" key="4">
    <source>
        <dbReference type="EMBL" id="KAJ3699878.1"/>
    </source>
</evidence>
<sequence>MAISTVFLSSFFLSLVFLIAPSHCILDPTSTTLAISQATGTVCGITAGSQNHSIQCTIIHELDGLNASFPIYPTLSFDTITGGRNFICSLRSGDVSFYCWDGINQRVKRVYSGPSVLTELSVGARHVSTIEGDPMRMQTIRWWRYGCHNRSRPCPDFPKSIDGFFHSLTSGDTFTCAIDETHKVNCWGPDAKSIMTRFAGVYMRSLTAGGSRMCGLNMTGHLICSDDQLNETSGEAFVFTTIAIGSSHTCAIWRTNGTVVCWDHYSSYAPVGSITFEFLVAGGDLVCGLTKNDLNVACWNLNWRNLSAINLLLPKILPGVCVPHEIVCSCGVYPDSETLCGGSGFICKRFDANTTDSCQFLSLIEQPQAPSLTTWEWLSKWSFIYAIAGAAFVIAVIGHLLYLKCSKITPPIEYMGQFSLNDLKKATYNFPKCCRLRVGVYGAVYRGWLPDGRRVAVKYCFDLGSREFDSEVYMLSMCHHVNVVNLIGFCRETNERLMVFEFMRNKDLYENLHPKPWGLKSQLYSSWKLRVKVLLDAANGIDFLHRNGNSRIIHRNINSRNILLDEHWVAKIADFGFALFGPAPGMRYVNVETLTGQAGYIAPEYLNNLCVYPSSDVYSFGVVMFEVLTGREAFKNGVHLANEVAPIVSAGNFLRVLDRRLPLPEGQQRDAMQLVAQLASFCVNESYIYRPFMRTVVLQLQTAYRRFDPDARFN</sequence>
<keyword evidence="2" id="KW-0732">Signal</keyword>
<name>A0AAD5ZL82_9POAL</name>
<dbReference type="Gene3D" id="2.130.10.30">
    <property type="entry name" value="Regulator of chromosome condensation 1/beta-lactamase-inhibitor protein II"/>
    <property type="match status" value="1"/>
</dbReference>
<dbReference type="GO" id="GO:0005524">
    <property type="term" value="F:ATP binding"/>
    <property type="evidence" value="ECO:0007669"/>
    <property type="project" value="InterPro"/>
</dbReference>
<dbReference type="InterPro" id="IPR001245">
    <property type="entry name" value="Ser-Thr/Tyr_kinase_cat_dom"/>
</dbReference>
<dbReference type="Gene3D" id="3.30.200.20">
    <property type="entry name" value="Phosphorylase Kinase, domain 1"/>
    <property type="match status" value="1"/>
</dbReference>
<dbReference type="SUPFAM" id="SSF56112">
    <property type="entry name" value="Protein kinase-like (PK-like)"/>
    <property type="match status" value="1"/>
</dbReference>
<dbReference type="InterPro" id="IPR011009">
    <property type="entry name" value="Kinase-like_dom_sf"/>
</dbReference>
<comment type="caution">
    <text evidence="4">The sequence shown here is derived from an EMBL/GenBank/DDBJ whole genome shotgun (WGS) entry which is preliminary data.</text>
</comment>
<dbReference type="PROSITE" id="PS50011">
    <property type="entry name" value="PROTEIN_KINASE_DOM"/>
    <property type="match status" value="1"/>
</dbReference>
<feature type="signal peptide" evidence="2">
    <location>
        <begin position="1"/>
        <end position="24"/>
    </location>
</feature>
<evidence type="ECO:0000256" key="2">
    <source>
        <dbReference type="SAM" id="SignalP"/>
    </source>
</evidence>
<dbReference type="InterPro" id="IPR000719">
    <property type="entry name" value="Prot_kinase_dom"/>
</dbReference>
<dbReference type="PANTHER" id="PTHR46146:SF3">
    <property type="entry name" value="SERINE_THREONINE-PROTEIN KINASE-LIKE PROTEIN CCR3-RELATED"/>
    <property type="match status" value="1"/>
</dbReference>
<evidence type="ECO:0000256" key="1">
    <source>
        <dbReference type="SAM" id="Phobius"/>
    </source>
</evidence>
<proteinExistence type="predicted"/>
<dbReference type="SUPFAM" id="SSF50985">
    <property type="entry name" value="RCC1/BLIP-II"/>
    <property type="match status" value="1"/>
</dbReference>
<dbReference type="InterPro" id="IPR009091">
    <property type="entry name" value="RCC1/BLIP-II"/>
</dbReference>
<reference evidence="4 5" key="1">
    <citation type="journal article" date="2022" name="Cell">
        <title>Repeat-based holocentromeres influence genome architecture and karyotype evolution.</title>
        <authorList>
            <person name="Hofstatter P.G."/>
            <person name="Thangavel G."/>
            <person name="Lux T."/>
            <person name="Neumann P."/>
            <person name="Vondrak T."/>
            <person name="Novak P."/>
            <person name="Zhang M."/>
            <person name="Costa L."/>
            <person name="Castellani M."/>
            <person name="Scott A."/>
            <person name="Toegelov H."/>
            <person name="Fuchs J."/>
            <person name="Mata-Sucre Y."/>
            <person name="Dias Y."/>
            <person name="Vanzela A.L.L."/>
            <person name="Huettel B."/>
            <person name="Almeida C.C.S."/>
            <person name="Simkova H."/>
            <person name="Souza G."/>
            <person name="Pedrosa-Harand A."/>
            <person name="Macas J."/>
            <person name="Mayer K.F.X."/>
            <person name="Houben A."/>
            <person name="Marques A."/>
        </authorList>
    </citation>
    <scope>NUCLEOTIDE SEQUENCE [LARGE SCALE GENOMIC DNA]</scope>
    <source>
        <strain evidence="4">RhyTen1mFocal</strain>
    </source>
</reference>
<gene>
    <name evidence="4" type="ORF">LUZ61_003583</name>
</gene>
<keyword evidence="1" id="KW-0472">Membrane</keyword>
<evidence type="ECO:0000259" key="3">
    <source>
        <dbReference type="PROSITE" id="PS50011"/>
    </source>
</evidence>
<dbReference type="Pfam" id="PF07714">
    <property type="entry name" value="PK_Tyr_Ser-Thr"/>
    <property type="match status" value="1"/>
</dbReference>
<keyword evidence="1" id="KW-0812">Transmembrane</keyword>
<dbReference type="AlphaFoldDB" id="A0AAD5ZL82"/>
<feature type="transmembrane region" description="Helical" evidence="1">
    <location>
        <begin position="383"/>
        <end position="403"/>
    </location>
</feature>
<organism evidence="4 5">
    <name type="scientific">Rhynchospora tenuis</name>
    <dbReference type="NCBI Taxonomy" id="198213"/>
    <lineage>
        <taxon>Eukaryota</taxon>
        <taxon>Viridiplantae</taxon>
        <taxon>Streptophyta</taxon>
        <taxon>Embryophyta</taxon>
        <taxon>Tracheophyta</taxon>
        <taxon>Spermatophyta</taxon>
        <taxon>Magnoliopsida</taxon>
        <taxon>Liliopsida</taxon>
        <taxon>Poales</taxon>
        <taxon>Cyperaceae</taxon>
        <taxon>Cyperoideae</taxon>
        <taxon>Rhynchosporeae</taxon>
        <taxon>Rhynchospora</taxon>
    </lineage>
</organism>
<feature type="chain" id="PRO_5041965903" description="Protein kinase domain-containing protein" evidence="2">
    <location>
        <begin position="25"/>
        <end position="714"/>
    </location>
</feature>
<feature type="domain" description="Protein kinase" evidence="3">
    <location>
        <begin position="430"/>
        <end position="714"/>
    </location>
</feature>
<dbReference type="PANTHER" id="PTHR46146">
    <property type="entry name" value="SERINE/THREONINE-PROTEIN KINASE-LIKE PROTEIN CCR4"/>
    <property type="match status" value="1"/>
</dbReference>
<protein>
    <recommendedName>
        <fullName evidence="3">Protein kinase domain-containing protein</fullName>
    </recommendedName>
</protein>
<dbReference type="EMBL" id="JAMRDG010000001">
    <property type="protein sequence ID" value="KAJ3699878.1"/>
    <property type="molecule type" value="Genomic_DNA"/>
</dbReference>